<dbReference type="InterPro" id="IPR032710">
    <property type="entry name" value="NTF2-like_dom_sf"/>
</dbReference>
<gene>
    <name evidence="2" type="ORF">GCM10007933_38430</name>
</gene>
<protein>
    <recommendedName>
        <fullName evidence="1">SnoaL-like domain-containing protein</fullName>
    </recommendedName>
</protein>
<feature type="domain" description="SnoaL-like" evidence="1">
    <location>
        <begin position="12"/>
        <end position="127"/>
    </location>
</feature>
<reference evidence="3" key="1">
    <citation type="journal article" date="2019" name="Int. J. Syst. Evol. Microbiol.">
        <title>The Global Catalogue of Microorganisms (GCM) 10K type strain sequencing project: providing services to taxonomists for standard genome sequencing and annotation.</title>
        <authorList>
            <consortium name="The Broad Institute Genomics Platform"/>
            <consortium name="The Broad Institute Genome Sequencing Center for Infectious Disease"/>
            <person name="Wu L."/>
            <person name="Ma J."/>
        </authorList>
    </citation>
    <scope>NUCLEOTIDE SEQUENCE [LARGE SCALE GENOMIC DNA]</scope>
    <source>
        <strain evidence="3">NBRC 102407</strain>
    </source>
</reference>
<evidence type="ECO:0000259" key="1">
    <source>
        <dbReference type="Pfam" id="PF13474"/>
    </source>
</evidence>
<dbReference type="InterPro" id="IPR037401">
    <property type="entry name" value="SnoaL-like"/>
</dbReference>
<comment type="caution">
    <text evidence="2">The sequence shown here is derived from an EMBL/GenBank/DDBJ whole genome shotgun (WGS) entry which is preliminary data.</text>
</comment>
<keyword evidence="3" id="KW-1185">Reference proteome</keyword>
<proteinExistence type="predicted"/>
<evidence type="ECO:0000313" key="2">
    <source>
        <dbReference type="EMBL" id="GLT24364.1"/>
    </source>
</evidence>
<dbReference type="Pfam" id="PF13474">
    <property type="entry name" value="SnoaL_3"/>
    <property type="match status" value="1"/>
</dbReference>
<evidence type="ECO:0000313" key="3">
    <source>
        <dbReference type="Proteomes" id="UP001157167"/>
    </source>
</evidence>
<name>A0ABQ6FHB3_9RHOO</name>
<dbReference type="PANTHER" id="PTHR34957:SF1">
    <property type="entry name" value="NUCLEAR TRANSPORT FACTOR 2 (NTF2) FAMILY PROTEIN"/>
    <property type="match status" value="1"/>
</dbReference>
<dbReference type="Gene3D" id="3.10.450.50">
    <property type="match status" value="1"/>
</dbReference>
<dbReference type="EMBL" id="BSPX01000088">
    <property type="protein sequence ID" value="GLT24364.1"/>
    <property type="molecule type" value="Genomic_DNA"/>
</dbReference>
<sequence length="143" mass="15894">MTSPIFTSPEEAETAFYAALSRADLDGMMAVWSEDEEVVCIHPGSIRLVGLAAIRESWRQLFAAGTRIIVHPTQPVQWLNVMTAVHTVHQRVHLEGDHRLHPPIIATNVFTRGAIGWRMVLHHASPAPDMDNLRGSDSPHVVH</sequence>
<dbReference type="SUPFAM" id="SSF54427">
    <property type="entry name" value="NTF2-like"/>
    <property type="match status" value="1"/>
</dbReference>
<accession>A0ABQ6FHB3</accession>
<dbReference type="PANTHER" id="PTHR34957">
    <property type="entry name" value="NUCLEAR TRANSPORT FACTOR 2 (NTF2) FAMILY PROTEIN"/>
    <property type="match status" value="1"/>
</dbReference>
<dbReference type="Proteomes" id="UP001157167">
    <property type="component" value="Unassembled WGS sequence"/>
</dbReference>
<dbReference type="RefSeq" id="WP_153160209.1">
    <property type="nucleotide sequence ID" value="NZ_BSPX01000088.1"/>
</dbReference>
<organism evidence="2 3">
    <name type="scientific">Zoogloea oryzae</name>
    <dbReference type="NCBI Taxonomy" id="310767"/>
    <lineage>
        <taxon>Bacteria</taxon>
        <taxon>Pseudomonadati</taxon>
        <taxon>Pseudomonadota</taxon>
        <taxon>Betaproteobacteria</taxon>
        <taxon>Rhodocyclales</taxon>
        <taxon>Zoogloeaceae</taxon>
        <taxon>Zoogloea</taxon>
    </lineage>
</organism>